<keyword evidence="3" id="KW-0645">Protease</keyword>
<evidence type="ECO:0000313" key="11">
    <source>
        <dbReference type="EMBL" id="SOY27347.1"/>
    </source>
</evidence>
<accession>A0A2K4ZA59</accession>
<dbReference type="EMBL" id="OFSM01000001">
    <property type="protein sequence ID" value="SOY27347.1"/>
    <property type="molecule type" value="Genomic_DNA"/>
</dbReference>
<dbReference type="RefSeq" id="WP_103237489.1">
    <property type="nucleotide sequence ID" value="NZ_JANJZD010000008.1"/>
</dbReference>
<evidence type="ECO:0000256" key="10">
    <source>
        <dbReference type="SAM" id="Phobius"/>
    </source>
</evidence>
<keyword evidence="2" id="KW-1003">Cell membrane</keyword>
<dbReference type="PANTHER" id="PTHR33695">
    <property type="entry name" value="LIPOPROTEIN SIGNAL PEPTIDASE"/>
    <property type="match status" value="1"/>
</dbReference>
<keyword evidence="6" id="KW-0378">Hydrolase</keyword>
<organism evidence="11 12">
    <name type="scientific">Acetatifactor muris</name>
    <dbReference type="NCBI Taxonomy" id="879566"/>
    <lineage>
        <taxon>Bacteria</taxon>
        <taxon>Bacillati</taxon>
        <taxon>Bacillota</taxon>
        <taxon>Clostridia</taxon>
        <taxon>Lachnospirales</taxon>
        <taxon>Lachnospiraceae</taxon>
        <taxon>Acetatifactor</taxon>
    </lineage>
</organism>
<evidence type="ECO:0000313" key="12">
    <source>
        <dbReference type="Proteomes" id="UP000236311"/>
    </source>
</evidence>
<dbReference type="PANTHER" id="PTHR33695:SF1">
    <property type="entry name" value="LIPOPROTEIN SIGNAL PEPTIDASE"/>
    <property type="match status" value="1"/>
</dbReference>
<evidence type="ECO:0000256" key="6">
    <source>
        <dbReference type="ARBA" id="ARBA00022801"/>
    </source>
</evidence>
<dbReference type="GO" id="GO:0006508">
    <property type="term" value="P:proteolysis"/>
    <property type="evidence" value="ECO:0007669"/>
    <property type="project" value="UniProtKB-KW"/>
</dbReference>
<evidence type="ECO:0000256" key="9">
    <source>
        <dbReference type="RuleBase" id="RU004181"/>
    </source>
</evidence>
<evidence type="ECO:0000256" key="2">
    <source>
        <dbReference type="ARBA" id="ARBA00022475"/>
    </source>
</evidence>
<feature type="transmembrane region" description="Helical" evidence="10">
    <location>
        <begin position="86"/>
        <end position="103"/>
    </location>
</feature>
<dbReference type="Proteomes" id="UP000236311">
    <property type="component" value="Unassembled WGS sequence"/>
</dbReference>
<reference evidence="11 12" key="1">
    <citation type="submission" date="2018-01" db="EMBL/GenBank/DDBJ databases">
        <authorList>
            <person name="Gaut B.S."/>
            <person name="Morton B.R."/>
            <person name="Clegg M.T."/>
            <person name="Duvall M.R."/>
        </authorList>
    </citation>
    <scope>NUCLEOTIDE SEQUENCE [LARGE SCALE GENOMIC DNA]</scope>
    <source>
        <strain evidence="11">GP69</strain>
    </source>
</reference>
<keyword evidence="7 10" id="KW-1133">Transmembrane helix</keyword>
<comment type="similarity">
    <text evidence="1 9">Belongs to the peptidase A8 family.</text>
</comment>
<keyword evidence="4 10" id="KW-0812">Transmembrane</keyword>
<name>A0A2K4ZA59_9FIRM</name>
<sequence length="148" mass="16721">MGLLFLYILLITGIFAGEFWLKNRAENRESSAGQTKFILIRRYHNRGAALNLGQRHRRIVAAVSAVFCLLAFICFLLSLGQKGNHLLRLGLAILLGGAFSNTYDRLKRKYVVDYFSFNVKWKPLRRIVFNLSDFCIIAGALLAAIEAP</sequence>
<dbReference type="GO" id="GO:0016020">
    <property type="term" value="C:membrane"/>
    <property type="evidence" value="ECO:0007669"/>
    <property type="project" value="InterPro"/>
</dbReference>
<keyword evidence="5" id="KW-0064">Aspartyl protease</keyword>
<keyword evidence="11" id="KW-0449">Lipoprotein</keyword>
<feature type="transmembrane region" description="Helical" evidence="10">
    <location>
        <begin position="123"/>
        <end position="145"/>
    </location>
</feature>
<dbReference type="InterPro" id="IPR001872">
    <property type="entry name" value="Peptidase_A8"/>
</dbReference>
<dbReference type="Pfam" id="PF01252">
    <property type="entry name" value="Peptidase_A8"/>
    <property type="match status" value="1"/>
</dbReference>
<evidence type="ECO:0000256" key="7">
    <source>
        <dbReference type="ARBA" id="ARBA00022989"/>
    </source>
</evidence>
<gene>
    <name evidence="11" type="ORF">AMURIS_00051</name>
</gene>
<dbReference type="GO" id="GO:0004190">
    <property type="term" value="F:aspartic-type endopeptidase activity"/>
    <property type="evidence" value="ECO:0007669"/>
    <property type="project" value="UniProtKB-KW"/>
</dbReference>
<keyword evidence="8 10" id="KW-0472">Membrane</keyword>
<evidence type="ECO:0000256" key="1">
    <source>
        <dbReference type="ARBA" id="ARBA00006139"/>
    </source>
</evidence>
<proteinExistence type="inferred from homology"/>
<protein>
    <submittedName>
        <fullName evidence="11">Lipoprotein signal peptidase</fullName>
    </submittedName>
</protein>
<dbReference type="PRINTS" id="PR00781">
    <property type="entry name" value="LIPOSIGPTASE"/>
</dbReference>
<evidence type="ECO:0000256" key="8">
    <source>
        <dbReference type="ARBA" id="ARBA00023136"/>
    </source>
</evidence>
<dbReference type="AlphaFoldDB" id="A0A2K4ZA59"/>
<dbReference type="OrthoDB" id="1770665at2"/>
<evidence type="ECO:0000256" key="5">
    <source>
        <dbReference type="ARBA" id="ARBA00022750"/>
    </source>
</evidence>
<evidence type="ECO:0000256" key="3">
    <source>
        <dbReference type="ARBA" id="ARBA00022670"/>
    </source>
</evidence>
<keyword evidence="12" id="KW-1185">Reference proteome</keyword>
<evidence type="ECO:0000256" key="4">
    <source>
        <dbReference type="ARBA" id="ARBA00022692"/>
    </source>
</evidence>
<feature type="transmembrane region" description="Helical" evidence="10">
    <location>
        <begin position="59"/>
        <end position="79"/>
    </location>
</feature>